<feature type="region of interest" description="Disordered" evidence="1">
    <location>
        <begin position="1"/>
        <end position="61"/>
    </location>
</feature>
<protein>
    <submittedName>
        <fullName evidence="2">Uncharacterized protein</fullName>
    </submittedName>
</protein>
<name>A0ABY5BL17_BURGL</name>
<evidence type="ECO:0000313" key="3">
    <source>
        <dbReference type="Proteomes" id="UP001056386"/>
    </source>
</evidence>
<evidence type="ECO:0000313" key="2">
    <source>
        <dbReference type="EMBL" id="USS47705.1"/>
    </source>
</evidence>
<evidence type="ECO:0000256" key="1">
    <source>
        <dbReference type="SAM" id="MobiDB-lite"/>
    </source>
</evidence>
<organism evidence="2 3">
    <name type="scientific">Burkholderia glumae</name>
    <name type="common">Pseudomonas glumae</name>
    <dbReference type="NCBI Taxonomy" id="337"/>
    <lineage>
        <taxon>Bacteria</taxon>
        <taxon>Pseudomonadati</taxon>
        <taxon>Pseudomonadota</taxon>
        <taxon>Betaproteobacteria</taxon>
        <taxon>Burkholderiales</taxon>
        <taxon>Burkholderiaceae</taxon>
        <taxon>Burkholderia</taxon>
    </lineage>
</organism>
<gene>
    <name evidence="2" type="ORF">NFI99_20145</name>
</gene>
<dbReference type="EMBL" id="CP099587">
    <property type="protein sequence ID" value="USS47705.1"/>
    <property type="molecule type" value="Genomic_DNA"/>
</dbReference>
<feature type="compositionally biased region" description="Basic and acidic residues" evidence="1">
    <location>
        <begin position="1"/>
        <end position="24"/>
    </location>
</feature>
<keyword evidence="3" id="KW-1185">Reference proteome</keyword>
<reference evidence="2" key="1">
    <citation type="submission" date="2022-06" db="EMBL/GenBank/DDBJ databases">
        <title>Draft genome sequence of Burkholderia glumae strain GR20004 isolated from rice panicle showing bacterial panicle blight.</title>
        <authorList>
            <person name="Choi S.Y."/>
            <person name="Lee Y.H."/>
        </authorList>
    </citation>
    <scope>NUCLEOTIDE SEQUENCE</scope>
    <source>
        <strain evidence="2">GR20004</strain>
    </source>
</reference>
<dbReference type="Proteomes" id="UP001056386">
    <property type="component" value="Chromosome 1"/>
</dbReference>
<accession>A0ABY5BL17</accession>
<sequence length="61" mass="6692">MPLQTSERERAPARPEKRIDDTLKDTFPASDPPATGGVTRIDPEPEPPARRSPEPDEPGTD</sequence>
<proteinExistence type="predicted"/>
<feature type="compositionally biased region" description="Basic and acidic residues" evidence="1">
    <location>
        <begin position="41"/>
        <end position="54"/>
    </location>
</feature>